<evidence type="ECO:0000313" key="2">
    <source>
        <dbReference type="Proteomes" id="UP000824469"/>
    </source>
</evidence>
<protein>
    <submittedName>
        <fullName evidence="1">Uncharacterized protein</fullName>
    </submittedName>
</protein>
<name>A0AA38FMT9_TAXCH</name>
<organism evidence="1 2">
    <name type="scientific">Taxus chinensis</name>
    <name type="common">Chinese yew</name>
    <name type="synonym">Taxus wallichiana var. chinensis</name>
    <dbReference type="NCBI Taxonomy" id="29808"/>
    <lineage>
        <taxon>Eukaryota</taxon>
        <taxon>Viridiplantae</taxon>
        <taxon>Streptophyta</taxon>
        <taxon>Embryophyta</taxon>
        <taxon>Tracheophyta</taxon>
        <taxon>Spermatophyta</taxon>
        <taxon>Pinopsida</taxon>
        <taxon>Pinidae</taxon>
        <taxon>Conifers II</taxon>
        <taxon>Cupressales</taxon>
        <taxon>Taxaceae</taxon>
        <taxon>Taxus</taxon>
    </lineage>
</organism>
<reference evidence="1 2" key="1">
    <citation type="journal article" date="2021" name="Nat. Plants">
        <title>The Taxus genome provides insights into paclitaxel biosynthesis.</title>
        <authorList>
            <person name="Xiong X."/>
            <person name="Gou J."/>
            <person name="Liao Q."/>
            <person name="Li Y."/>
            <person name="Zhou Q."/>
            <person name="Bi G."/>
            <person name="Li C."/>
            <person name="Du R."/>
            <person name="Wang X."/>
            <person name="Sun T."/>
            <person name="Guo L."/>
            <person name="Liang H."/>
            <person name="Lu P."/>
            <person name="Wu Y."/>
            <person name="Zhang Z."/>
            <person name="Ro D.K."/>
            <person name="Shang Y."/>
            <person name="Huang S."/>
            <person name="Yan J."/>
        </authorList>
    </citation>
    <scope>NUCLEOTIDE SEQUENCE [LARGE SCALE GENOMIC DNA]</scope>
    <source>
        <strain evidence="1">Ta-2019</strain>
    </source>
</reference>
<dbReference type="InterPro" id="IPR036397">
    <property type="entry name" value="RNaseH_sf"/>
</dbReference>
<feature type="non-terminal residue" evidence="1">
    <location>
        <position position="170"/>
    </location>
</feature>
<proteinExistence type="predicted"/>
<dbReference type="EMBL" id="JAHRHJ020000008">
    <property type="protein sequence ID" value="KAH9307179.1"/>
    <property type="molecule type" value="Genomic_DNA"/>
</dbReference>
<evidence type="ECO:0000313" key="1">
    <source>
        <dbReference type="EMBL" id="KAH9307179.1"/>
    </source>
</evidence>
<comment type="caution">
    <text evidence="1">The sequence shown here is derived from an EMBL/GenBank/DDBJ whole genome shotgun (WGS) entry which is preliminary data.</text>
</comment>
<sequence>MKNPRLWHYRSKVWDCIESFDAFSIEAIPREHNEKVDSLAVSASLVTPHSSFGKDKVTIEMVFRPSVLDNANHWKVFNDDNQILSFLEQRDNFNNLFFEGGENTHREVVPKEEKEGIEGIDDEGVIKLKGNKIPKGLVSLEDLFDKHDRFIQENEKKYSQCPADFDKENI</sequence>
<dbReference type="AlphaFoldDB" id="A0AA38FMT9"/>
<dbReference type="Gene3D" id="3.30.420.10">
    <property type="entry name" value="Ribonuclease H-like superfamily/Ribonuclease H"/>
    <property type="match status" value="1"/>
</dbReference>
<dbReference type="GO" id="GO:0003676">
    <property type="term" value="F:nucleic acid binding"/>
    <property type="evidence" value="ECO:0007669"/>
    <property type="project" value="InterPro"/>
</dbReference>
<keyword evidence="2" id="KW-1185">Reference proteome</keyword>
<dbReference type="Proteomes" id="UP000824469">
    <property type="component" value="Unassembled WGS sequence"/>
</dbReference>
<accession>A0AA38FMT9</accession>
<gene>
    <name evidence="1" type="ORF">KI387_044394</name>
</gene>